<evidence type="ECO:0000256" key="1">
    <source>
        <dbReference type="ARBA" id="ARBA00008061"/>
    </source>
</evidence>
<dbReference type="PANTHER" id="PTHR10357">
    <property type="entry name" value="ALPHA-AMYLASE FAMILY MEMBER"/>
    <property type="match status" value="1"/>
</dbReference>
<dbReference type="Gene3D" id="2.60.40.1180">
    <property type="entry name" value="Golgi alpha-mannosidase II"/>
    <property type="match status" value="1"/>
</dbReference>
<evidence type="ECO:0000313" key="6">
    <source>
        <dbReference type="Proteomes" id="UP000290909"/>
    </source>
</evidence>
<dbReference type="InterPro" id="IPR045857">
    <property type="entry name" value="O16G_dom_2"/>
</dbReference>
<dbReference type="Gene3D" id="3.90.400.10">
    <property type="entry name" value="Oligo-1,6-glucosidase, Domain 2"/>
    <property type="match status" value="1"/>
</dbReference>
<dbReference type="KEGG" id="ahk:NCTC10172_00892"/>
<dbReference type="InterPro" id="IPR013780">
    <property type="entry name" value="Glyco_hydro_b"/>
</dbReference>
<dbReference type="InterPro" id="IPR032091">
    <property type="entry name" value="Malt_amylase-like_C"/>
</dbReference>
<dbReference type="FunFam" id="3.90.400.10:FF:000002">
    <property type="entry name" value="Sucrose isomerase"/>
    <property type="match status" value="1"/>
</dbReference>
<evidence type="ECO:0000256" key="2">
    <source>
        <dbReference type="ARBA" id="ARBA00022801"/>
    </source>
</evidence>
<evidence type="ECO:0000256" key="3">
    <source>
        <dbReference type="ARBA" id="ARBA00023295"/>
    </source>
</evidence>
<dbReference type="SUPFAM" id="SSF51445">
    <property type="entry name" value="(Trans)glycosidases"/>
    <property type="match status" value="1"/>
</dbReference>
<comment type="similarity">
    <text evidence="1">Belongs to the glycosyl hydrolase 13 family.</text>
</comment>
<dbReference type="CDD" id="cd11333">
    <property type="entry name" value="AmyAc_SI_OligoGlu_DGase"/>
    <property type="match status" value="1"/>
</dbReference>
<dbReference type="EMBL" id="LR215050">
    <property type="protein sequence ID" value="VEU82866.1"/>
    <property type="molecule type" value="Genomic_DNA"/>
</dbReference>
<dbReference type="GO" id="GO:0004556">
    <property type="term" value="F:alpha-amylase activity"/>
    <property type="evidence" value="ECO:0007669"/>
    <property type="project" value="TreeGrafter"/>
</dbReference>
<dbReference type="Pfam" id="PF00128">
    <property type="entry name" value="Alpha-amylase"/>
    <property type="match status" value="1"/>
</dbReference>
<sequence>MEKNLTWWKKGVVYQIYPLSFKDTNNDGIGDIKGIISELNYLKDLGVDIIWLSPIYESPMDDNGYDISNYLAINRMFGTMEDVDELIYEVHQRGMRIIMDLVVNHTSDEYPWFIEARKDRKSKYRNYYIWKDEPTPEIHSIFSGSAWEYNEQTNDYYFHLFSKKQPDLNWQNPELRKEIYHIINTWLNKGIDGFRMDVIELIGKDIDTIRLGDGPYMETYLNEMYENCFKGRDIMTVGEMNGLSLERAEELTSRENMGLSMTFNFSHLSVDEEKGKGKWHIKKPDMFEMKNILIKNNEIFKKGGWNALFLSNHDQVRQVSRFGSEKMRTKSAQALFTMSLLQRGTPFIYQGEEIGMTGIRFINITDYKDIETINWYKEATVQGWSHEKIMATIYSKGRDNSRTPMQWNKEIYAGFSQYEPWLQVNPNYVEVNVLDEMNNFDSVYNYLKQMLKLRKTHRALIDGDFEAIYPEEKDTFIYKRSNEKENFLIISNLSDKQVTLDLEAFSKYKLMLSNDAIELSKQTMIKPYQAAIFMEEIWQLRMWQKKQAYLSQLLLMH</sequence>
<dbReference type="GO" id="GO:0004574">
    <property type="term" value="F:oligo-1,6-glucosidase activity"/>
    <property type="evidence" value="ECO:0007669"/>
    <property type="project" value="UniProtKB-EC"/>
</dbReference>
<dbReference type="Proteomes" id="UP000290909">
    <property type="component" value="Chromosome"/>
</dbReference>
<dbReference type="GO" id="GO:0009313">
    <property type="term" value="P:oligosaccharide catabolic process"/>
    <property type="evidence" value="ECO:0007669"/>
    <property type="project" value="TreeGrafter"/>
</dbReference>
<keyword evidence="3 5" id="KW-0326">Glycosidase</keyword>
<dbReference type="AlphaFoldDB" id="A0A449BK75"/>
<gene>
    <name evidence="5" type="primary">malL_3</name>
    <name evidence="5" type="ORF">NCTC10172_00892</name>
</gene>
<evidence type="ECO:0000313" key="5">
    <source>
        <dbReference type="EMBL" id="VEU82866.1"/>
    </source>
</evidence>
<evidence type="ECO:0000259" key="4">
    <source>
        <dbReference type="SMART" id="SM00642"/>
    </source>
</evidence>
<dbReference type="InterPro" id="IPR017853">
    <property type="entry name" value="GH"/>
</dbReference>
<dbReference type="PANTHER" id="PTHR10357:SF179">
    <property type="entry name" value="NEUTRAL AND BASIC AMINO ACID TRANSPORT PROTEIN RBAT"/>
    <property type="match status" value="1"/>
</dbReference>
<dbReference type="STRING" id="1408416.GCA_000702765_00330"/>
<dbReference type="NCBIfam" id="NF008183">
    <property type="entry name" value="PRK10933.1"/>
    <property type="match status" value="1"/>
</dbReference>
<keyword evidence="6" id="KW-1185">Reference proteome</keyword>
<accession>A0A449BK75</accession>
<protein>
    <submittedName>
        <fullName evidence="5">Oligo-1,6-glucosidase</fullName>
        <ecNumber evidence="5">3.2.1.10</ecNumber>
    </submittedName>
</protein>
<keyword evidence="2 5" id="KW-0378">Hydrolase</keyword>
<dbReference type="FunFam" id="3.20.20.80:FF:000064">
    <property type="entry name" value="Oligo-1,6-glucosidase"/>
    <property type="match status" value="2"/>
</dbReference>
<dbReference type="Pfam" id="PF16657">
    <property type="entry name" value="Malt_amylase_C"/>
    <property type="match status" value="1"/>
</dbReference>
<dbReference type="Gene3D" id="3.20.20.80">
    <property type="entry name" value="Glycosidases"/>
    <property type="match status" value="1"/>
</dbReference>
<dbReference type="InterPro" id="IPR006047">
    <property type="entry name" value="GH13_cat_dom"/>
</dbReference>
<feature type="domain" description="Glycosyl hydrolase family 13 catalytic" evidence="4">
    <location>
        <begin position="15"/>
        <end position="402"/>
    </location>
</feature>
<dbReference type="SUPFAM" id="SSF51011">
    <property type="entry name" value="Glycosyl hydrolase domain"/>
    <property type="match status" value="1"/>
</dbReference>
<reference evidence="5 6" key="1">
    <citation type="submission" date="2019-01" db="EMBL/GenBank/DDBJ databases">
        <authorList>
            <consortium name="Pathogen Informatics"/>
        </authorList>
    </citation>
    <scope>NUCLEOTIDE SEQUENCE [LARGE SCALE GENOMIC DNA]</scope>
    <source>
        <strain evidence="5 6">NCTC10172</strain>
    </source>
</reference>
<proteinExistence type="inferred from homology"/>
<dbReference type="EC" id="3.2.1.10" evidence="5"/>
<dbReference type="SMART" id="SM00642">
    <property type="entry name" value="Aamy"/>
    <property type="match status" value="1"/>
</dbReference>
<name>A0A449BK75_9MOLU</name>
<organism evidence="5 6">
    <name type="scientific">Acholeplasma hippikon</name>
    <dbReference type="NCBI Taxonomy" id="264636"/>
    <lineage>
        <taxon>Bacteria</taxon>
        <taxon>Bacillati</taxon>
        <taxon>Mycoplasmatota</taxon>
        <taxon>Mollicutes</taxon>
        <taxon>Acholeplasmatales</taxon>
        <taxon>Acholeplasmataceae</taxon>
        <taxon>Acholeplasma</taxon>
    </lineage>
</organism>